<dbReference type="Proteomes" id="UP000646776">
    <property type="component" value="Unassembled WGS sequence"/>
</dbReference>
<accession>A0A918HK97</accession>
<keyword evidence="2" id="KW-1185">Reference proteome</keyword>
<evidence type="ECO:0000313" key="2">
    <source>
        <dbReference type="Proteomes" id="UP000646776"/>
    </source>
</evidence>
<reference evidence="1" key="1">
    <citation type="journal article" date="2014" name="Int. J. Syst. Evol. Microbiol.">
        <title>Complete genome sequence of Corynebacterium casei LMG S-19264T (=DSM 44701T), isolated from a smear-ripened cheese.</title>
        <authorList>
            <consortium name="US DOE Joint Genome Institute (JGI-PGF)"/>
            <person name="Walter F."/>
            <person name="Albersmeier A."/>
            <person name="Kalinowski J."/>
            <person name="Ruckert C."/>
        </authorList>
    </citation>
    <scope>NUCLEOTIDE SEQUENCE</scope>
    <source>
        <strain evidence="1">JCM 4125</strain>
    </source>
</reference>
<dbReference type="EMBL" id="BMSA01000018">
    <property type="protein sequence ID" value="GGT70512.1"/>
    <property type="molecule type" value="Genomic_DNA"/>
</dbReference>
<sequence length="317" mass="34126">MSSVTASCSALPPEVSRILPVLHPGARHWLPRLLAPVTRSTRADRWCASRLTPLGFPVDLSVATSTPWTTRYATEFVSPEQAPADRLAVGLDRLRSLGIPSPDEGLTALLLRAHRQHTVMWGAWLSGRHDDAGDRFKLYVEVPKGAAIPVEREITALLGILPFPLPEGRLRLVGLDTASRRAERYYQVGRLTMSDIRGIAPLHLRARANTLHAALGDLLGRSLGEELYGVNANITLTPGALTICGPAVSWLGPDHVARDRLVAFAARSGLDLGQYAALTSGCTAHQHGHHGIVSLTLGPDPDICLSIVFSPFAVNSP</sequence>
<evidence type="ECO:0000313" key="1">
    <source>
        <dbReference type="EMBL" id="GGT70512.1"/>
    </source>
</evidence>
<organism evidence="1 2">
    <name type="scientific">Streptomyces phaeofaciens</name>
    <dbReference type="NCBI Taxonomy" id="68254"/>
    <lineage>
        <taxon>Bacteria</taxon>
        <taxon>Bacillati</taxon>
        <taxon>Actinomycetota</taxon>
        <taxon>Actinomycetes</taxon>
        <taxon>Kitasatosporales</taxon>
        <taxon>Streptomycetaceae</taxon>
        <taxon>Streptomyces</taxon>
    </lineage>
</organism>
<proteinExistence type="predicted"/>
<gene>
    <name evidence="1" type="ORF">GCM10010226_55460</name>
</gene>
<dbReference type="AlphaFoldDB" id="A0A918HK97"/>
<comment type="caution">
    <text evidence="1">The sequence shown here is derived from an EMBL/GenBank/DDBJ whole genome shotgun (WGS) entry which is preliminary data.</text>
</comment>
<protein>
    <submittedName>
        <fullName evidence="1">Uncharacterized protein</fullName>
    </submittedName>
</protein>
<name>A0A918HK97_9ACTN</name>
<reference evidence="1" key="2">
    <citation type="submission" date="2020-09" db="EMBL/GenBank/DDBJ databases">
        <authorList>
            <person name="Sun Q."/>
            <person name="Ohkuma M."/>
        </authorList>
    </citation>
    <scope>NUCLEOTIDE SEQUENCE</scope>
    <source>
        <strain evidence="1">JCM 4125</strain>
    </source>
</reference>